<feature type="chain" id="PRO_5015215126" evidence="2">
    <location>
        <begin position="27"/>
        <end position="633"/>
    </location>
</feature>
<sequence length="633" mass="66827">MAKYLLASASGMGFLCLIAGLSPVQALPSLEITDQNVAVNQDDGSYQKNDSHQSNLTKNISSKLLIANESQKNLSSVNQEPKNQDLEVNSAVNLWQAITPQSASSSPTSYKLAQVTSVSQLSDVQPTDWAFQALQSLVERYGCIAGYPNQTYRGNRAITRYEFAAGLNACLDRINELIATATGDLVKKEDLATLQKLQEQFAAELATLRGRVDAVEARTAELEANQFSTTTKLNGEVIIAGVGASGGAPNNSDSNIILVNRVRLNLTTSFTGKDLLITGLQAYNFLGGDNGQGSLQQSLGLASRILSASSARTSFEPQFPGLNVNTFSSVGANSVQIYKLLYIFPVANKLTLFAGTAAETSDAFPAITPFYGEGQESISRFGNLNPVVRISGGTSGTGLASAAGFIFNISPNLDLRALYGNPNANLTQKSDNTPLGAGLFSGSSVIATQLTFKPSAALDIGLNYAHSYHEINILGTGLVSSDIDALAGVATGTGTPVTLNSVGGTLTWRLSPKIALSGYGAALFVDAASNSVNASTTFTSWMAGVHFRDLFKSGNTAGIIFGQPLFRSDTGGSAQLTPTGENRATPYHLEAYYRLQVSDNISITPGAFILFNPEGNSNNDTTTVGVLRTTFTF</sequence>
<comment type="caution">
    <text evidence="4">The sequence shown here is derived from an EMBL/GenBank/DDBJ whole genome shotgun (WGS) entry which is preliminary data.</text>
</comment>
<dbReference type="Pfam" id="PF00395">
    <property type="entry name" value="SLH"/>
    <property type="match status" value="1"/>
</dbReference>
<feature type="domain" description="SLH" evidence="3">
    <location>
        <begin position="117"/>
        <end position="181"/>
    </location>
</feature>
<dbReference type="PANTHER" id="PTHR43308">
    <property type="entry name" value="OUTER MEMBRANE PROTEIN ALPHA-RELATED"/>
    <property type="match status" value="1"/>
</dbReference>
<accession>A0A2R5FHL8</accession>
<proteinExistence type="inferred from homology"/>
<evidence type="ECO:0000313" key="4">
    <source>
        <dbReference type="EMBL" id="GBG17705.1"/>
    </source>
</evidence>
<dbReference type="GO" id="GO:0016020">
    <property type="term" value="C:membrane"/>
    <property type="evidence" value="ECO:0007669"/>
    <property type="project" value="InterPro"/>
</dbReference>
<keyword evidence="2" id="KW-0732">Signal</keyword>
<dbReference type="GO" id="GO:0008643">
    <property type="term" value="P:carbohydrate transport"/>
    <property type="evidence" value="ECO:0007669"/>
    <property type="project" value="InterPro"/>
</dbReference>
<dbReference type="InterPro" id="IPR047684">
    <property type="entry name" value="Por_som-like"/>
</dbReference>
<dbReference type="PROSITE" id="PS51272">
    <property type="entry name" value="SLH"/>
    <property type="match status" value="1"/>
</dbReference>
<dbReference type="PANTHER" id="PTHR43308:SF1">
    <property type="entry name" value="OUTER MEMBRANE PROTEIN ALPHA"/>
    <property type="match status" value="1"/>
</dbReference>
<dbReference type="EMBL" id="BDUD01000001">
    <property type="protein sequence ID" value="GBG17705.1"/>
    <property type="molecule type" value="Genomic_DNA"/>
</dbReference>
<evidence type="ECO:0000259" key="3">
    <source>
        <dbReference type="PROSITE" id="PS51272"/>
    </source>
</evidence>
<organism evidence="4 5">
    <name type="scientific">Nostoc commune NIES-4072</name>
    <dbReference type="NCBI Taxonomy" id="2005467"/>
    <lineage>
        <taxon>Bacteria</taxon>
        <taxon>Bacillati</taxon>
        <taxon>Cyanobacteriota</taxon>
        <taxon>Cyanophyceae</taxon>
        <taxon>Nostocales</taxon>
        <taxon>Nostocaceae</taxon>
        <taxon>Nostoc</taxon>
    </lineage>
</organism>
<dbReference type="NCBIfam" id="NF033921">
    <property type="entry name" value="por_somb"/>
    <property type="match status" value="1"/>
</dbReference>
<name>A0A2R5FHL8_NOSCO</name>
<dbReference type="Pfam" id="PF04966">
    <property type="entry name" value="OprB"/>
    <property type="match status" value="1"/>
</dbReference>
<feature type="signal peptide" evidence="2">
    <location>
        <begin position="1"/>
        <end position="26"/>
    </location>
</feature>
<comment type="similarity">
    <text evidence="1 2">Belongs to the OprB family.</text>
</comment>
<protein>
    <submittedName>
        <fullName evidence="4">Carbohydrate-selective porin OprB</fullName>
    </submittedName>
</protein>
<dbReference type="Gene3D" id="2.40.160.180">
    <property type="entry name" value="Carbohydrate-selective porin OprB"/>
    <property type="match status" value="1"/>
</dbReference>
<evidence type="ECO:0000313" key="5">
    <source>
        <dbReference type="Proteomes" id="UP000245124"/>
    </source>
</evidence>
<evidence type="ECO:0000256" key="1">
    <source>
        <dbReference type="ARBA" id="ARBA00008769"/>
    </source>
</evidence>
<dbReference type="InterPro" id="IPR051465">
    <property type="entry name" value="Cell_Envelope_Struct_Comp"/>
</dbReference>
<evidence type="ECO:0000256" key="2">
    <source>
        <dbReference type="RuleBase" id="RU363072"/>
    </source>
</evidence>
<reference evidence="4 5" key="1">
    <citation type="submission" date="2017-06" db="EMBL/GenBank/DDBJ databases">
        <title>Genome sequencing of cyanobaciteial culture collection at National Institute for Environmental Studies (NIES).</title>
        <authorList>
            <person name="Hirose Y."/>
            <person name="Shimura Y."/>
            <person name="Fujisawa T."/>
            <person name="Nakamura Y."/>
            <person name="Kawachi M."/>
        </authorList>
    </citation>
    <scope>NUCLEOTIDE SEQUENCE [LARGE SCALE GENOMIC DNA]</scope>
    <source>
        <strain evidence="4 5">NIES-4072</strain>
    </source>
</reference>
<dbReference type="InterPro" id="IPR007049">
    <property type="entry name" value="Carb-sel_porin_OprB"/>
</dbReference>
<dbReference type="OrthoDB" id="474791at2"/>
<dbReference type="InterPro" id="IPR001119">
    <property type="entry name" value="SLH_dom"/>
</dbReference>
<dbReference type="Proteomes" id="UP000245124">
    <property type="component" value="Unassembled WGS sequence"/>
</dbReference>
<gene>
    <name evidence="4" type="ORF">NIES4072_13660</name>
</gene>
<dbReference type="InterPro" id="IPR038673">
    <property type="entry name" value="OprB_sf"/>
</dbReference>
<keyword evidence="5" id="KW-1185">Reference proteome</keyword>
<dbReference type="RefSeq" id="WP_109007862.1">
    <property type="nucleotide sequence ID" value="NZ_BDUD01000001.1"/>
</dbReference>
<dbReference type="GO" id="GO:0015288">
    <property type="term" value="F:porin activity"/>
    <property type="evidence" value="ECO:0007669"/>
    <property type="project" value="InterPro"/>
</dbReference>
<dbReference type="AlphaFoldDB" id="A0A2R5FHL8"/>